<organism evidence="3 4">
    <name type="scientific">Carnobacterium maltaromaticum</name>
    <name type="common">Carnobacterium piscicola</name>
    <dbReference type="NCBI Taxonomy" id="2751"/>
    <lineage>
        <taxon>Bacteria</taxon>
        <taxon>Bacillati</taxon>
        <taxon>Bacillota</taxon>
        <taxon>Bacilli</taxon>
        <taxon>Lactobacillales</taxon>
        <taxon>Carnobacteriaceae</taxon>
        <taxon>Carnobacterium</taxon>
    </lineage>
</organism>
<evidence type="ECO:0000256" key="1">
    <source>
        <dbReference type="ARBA" id="ARBA00023125"/>
    </source>
</evidence>
<name>A0AAW9JWS4_CARML</name>
<dbReference type="PANTHER" id="PTHR46558:SF11">
    <property type="entry name" value="HTH-TYPE TRANSCRIPTIONAL REGULATOR XRE"/>
    <property type="match status" value="1"/>
</dbReference>
<dbReference type="EMBL" id="JAVBVO010000003">
    <property type="protein sequence ID" value="MDZ5758100.1"/>
    <property type="molecule type" value="Genomic_DNA"/>
</dbReference>
<comment type="caution">
    <text evidence="3">The sequence shown here is derived from an EMBL/GenBank/DDBJ whole genome shotgun (WGS) entry which is preliminary data.</text>
</comment>
<proteinExistence type="predicted"/>
<dbReference type="SUPFAM" id="SSF47413">
    <property type="entry name" value="lambda repressor-like DNA-binding domains"/>
    <property type="match status" value="1"/>
</dbReference>
<keyword evidence="1" id="KW-0238">DNA-binding</keyword>
<evidence type="ECO:0000313" key="3">
    <source>
        <dbReference type="EMBL" id="MDZ5758100.1"/>
    </source>
</evidence>
<dbReference type="InterPro" id="IPR010982">
    <property type="entry name" value="Lambda_DNA-bd_dom_sf"/>
</dbReference>
<dbReference type="PROSITE" id="PS50943">
    <property type="entry name" value="HTH_CROC1"/>
    <property type="match status" value="1"/>
</dbReference>
<sequence>MNTWLAEIREKNNLTQKTIADKAGIARTTYSSIEQGRRNPSVKNAMRIAEVLGFDWTIFFKQ</sequence>
<dbReference type="GO" id="GO:0003677">
    <property type="term" value="F:DNA binding"/>
    <property type="evidence" value="ECO:0007669"/>
    <property type="project" value="UniProtKB-KW"/>
</dbReference>
<evidence type="ECO:0000259" key="2">
    <source>
        <dbReference type="PROSITE" id="PS50943"/>
    </source>
</evidence>
<dbReference type="InterPro" id="IPR001387">
    <property type="entry name" value="Cro/C1-type_HTH"/>
</dbReference>
<dbReference type="RefSeq" id="WP_322808675.1">
    <property type="nucleotide sequence ID" value="NZ_JAVBVO010000003.1"/>
</dbReference>
<protein>
    <submittedName>
        <fullName evidence="3">Helix-turn-helix transcriptional regulator</fullName>
    </submittedName>
</protein>
<evidence type="ECO:0000313" key="4">
    <source>
        <dbReference type="Proteomes" id="UP001290462"/>
    </source>
</evidence>
<gene>
    <name evidence="3" type="ORF">RAK27_05455</name>
</gene>
<dbReference type="SMART" id="SM00530">
    <property type="entry name" value="HTH_XRE"/>
    <property type="match status" value="1"/>
</dbReference>
<dbReference type="Proteomes" id="UP001290462">
    <property type="component" value="Unassembled WGS sequence"/>
</dbReference>
<dbReference type="Pfam" id="PF01381">
    <property type="entry name" value="HTH_3"/>
    <property type="match status" value="1"/>
</dbReference>
<accession>A0AAW9JWS4</accession>
<feature type="domain" description="HTH cro/C1-type" evidence="2">
    <location>
        <begin position="5"/>
        <end position="59"/>
    </location>
</feature>
<dbReference type="Gene3D" id="1.10.260.40">
    <property type="entry name" value="lambda repressor-like DNA-binding domains"/>
    <property type="match status" value="1"/>
</dbReference>
<dbReference type="AlphaFoldDB" id="A0AAW9JWS4"/>
<reference evidence="3" key="1">
    <citation type="submission" date="2023-08" db="EMBL/GenBank/DDBJ databases">
        <title>Genomic characterization of piscicolin 126 produced by Carnobacterium maltaromaticum CM22 strain isolated from salmon (Salmo salar).</title>
        <authorList>
            <person name="Gonzalez-Gragera E."/>
            <person name="Garcia-Lopez J.D."/>
            <person name="Teso-Perez C."/>
            <person name="Gimenez-Hernandez I."/>
            <person name="Peralta-Sanchez J.M."/>
            <person name="Valdivia E."/>
            <person name="Montalban-Lopez M."/>
            <person name="Martin-Platero A.M."/>
            <person name="Banos A."/>
            <person name="Martinez-Bueno M."/>
        </authorList>
    </citation>
    <scope>NUCLEOTIDE SEQUENCE</scope>
    <source>
        <strain evidence="3">CM22</strain>
    </source>
</reference>
<dbReference type="CDD" id="cd00093">
    <property type="entry name" value="HTH_XRE"/>
    <property type="match status" value="1"/>
</dbReference>
<dbReference type="PANTHER" id="PTHR46558">
    <property type="entry name" value="TRACRIPTIONAL REGULATORY PROTEIN-RELATED-RELATED"/>
    <property type="match status" value="1"/>
</dbReference>